<dbReference type="PANTHER" id="PTHR46730">
    <property type="entry name" value="POLYCYSTIN-1"/>
    <property type="match status" value="1"/>
</dbReference>
<evidence type="ECO:0000256" key="1">
    <source>
        <dbReference type="ARBA" id="ARBA00004141"/>
    </source>
</evidence>
<dbReference type="Gene3D" id="2.60.40.10">
    <property type="entry name" value="Immunoglobulins"/>
    <property type="match status" value="3"/>
</dbReference>
<dbReference type="GO" id="GO:0005886">
    <property type="term" value="C:plasma membrane"/>
    <property type="evidence" value="ECO:0007669"/>
    <property type="project" value="TreeGrafter"/>
</dbReference>
<evidence type="ECO:0000259" key="6">
    <source>
        <dbReference type="PROSITE" id="PS50093"/>
    </source>
</evidence>
<comment type="subcellular location">
    <subcellularLocation>
        <location evidence="1">Membrane</location>
        <topology evidence="1">Multi-pass membrane protein</topology>
    </subcellularLocation>
</comment>
<evidence type="ECO:0000313" key="7">
    <source>
        <dbReference type="EMBL" id="KAK2185157.1"/>
    </source>
</evidence>
<dbReference type="GO" id="GO:0006816">
    <property type="term" value="P:calcium ion transport"/>
    <property type="evidence" value="ECO:0007669"/>
    <property type="project" value="TreeGrafter"/>
</dbReference>
<organism evidence="7 8">
    <name type="scientific">Ridgeia piscesae</name>
    <name type="common">Tubeworm</name>
    <dbReference type="NCBI Taxonomy" id="27915"/>
    <lineage>
        <taxon>Eukaryota</taxon>
        <taxon>Metazoa</taxon>
        <taxon>Spiralia</taxon>
        <taxon>Lophotrochozoa</taxon>
        <taxon>Annelida</taxon>
        <taxon>Polychaeta</taxon>
        <taxon>Sedentaria</taxon>
        <taxon>Canalipalpata</taxon>
        <taxon>Sabellida</taxon>
        <taxon>Siboglinidae</taxon>
        <taxon>Ridgeia</taxon>
    </lineage>
</organism>
<feature type="domain" description="PKD" evidence="6">
    <location>
        <begin position="573"/>
        <end position="641"/>
    </location>
</feature>
<dbReference type="CDD" id="cd00146">
    <property type="entry name" value="PKD"/>
    <property type="match status" value="2"/>
</dbReference>
<dbReference type="PANTHER" id="PTHR46730:SF4">
    <property type="entry name" value="POLYCYSTIC KIDNEY DISEASE PROTEIN 1-LIKE 1"/>
    <property type="match status" value="1"/>
</dbReference>
<proteinExistence type="predicted"/>
<dbReference type="AlphaFoldDB" id="A0AAD9NZ70"/>
<keyword evidence="3" id="KW-0677">Repeat</keyword>
<feature type="domain" description="PKD" evidence="6">
    <location>
        <begin position="296"/>
        <end position="365"/>
    </location>
</feature>
<keyword evidence="2" id="KW-0812">Transmembrane</keyword>
<dbReference type="InterPro" id="IPR013783">
    <property type="entry name" value="Ig-like_fold"/>
</dbReference>
<dbReference type="Pfam" id="PF00801">
    <property type="entry name" value="PKD"/>
    <property type="match status" value="3"/>
</dbReference>
<evidence type="ECO:0000256" key="3">
    <source>
        <dbReference type="ARBA" id="ARBA00022737"/>
    </source>
</evidence>
<feature type="domain" description="PKD" evidence="6">
    <location>
        <begin position="190"/>
        <end position="276"/>
    </location>
</feature>
<keyword evidence="5" id="KW-0472">Membrane</keyword>
<evidence type="ECO:0000313" key="8">
    <source>
        <dbReference type="Proteomes" id="UP001209878"/>
    </source>
</evidence>
<name>A0AAD9NZ70_RIDPI</name>
<feature type="domain" description="PKD" evidence="6">
    <location>
        <begin position="476"/>
        <end position="532"/>
    </location>
</feature>
<dbReference type="InterPro" id="IPR000601">
    <property type="entry name" value="PKD_dom"/>
</dbReference>
<dbReference type="GO" id="GO:0005261">
    <property type="term" value="F:monoatomic cation channel activity"/>
    <property type="evidence" value="ECO:0007669"/>
    <property type="project" value="TreeGrafter"/>
</dbReference>
<evidence type="ECO:0000256" key="4">
    <source>
        <dbReference type="ARBA" id="ARBA00022989"/>
    </source>
</evidence>
<dbReference type="SUPFAM" id="SSF49299">
    <property type="entry name" value="PKD domain"/>
    <property type="match status" value="4"/>
</dbReference>
<dbReference type="Proteomes" id="UP001209878">
    <property type="component" value="Unassembled WGS sequence"/>
</dbReference>
<dbReference type="InterPro" id="IPR035986">
    <property type="entry name" value="PKD_dom_sf"/>
</dbReference>
<evidence type="ECO:0000256" key="5">
    <source>
        <dbReference type="ARBA" id="ARBA00023136"/>
    </source>
</evidence>
<dbReference type="InterPro" id="IPR022409">
    <property type="entry name" value="PKD/Chitinase_dom"/>
</dbReference>
<dbReference type="EMBL" id="JAODUO010000244">
    <property type="protein sequence ID" value="KAK2185157.1"/>
    <property type="molecule type" value="Genomic_DNA"/>
</dbReference>
<accession>A0AAD9NZ70</accession>
<evidence type="ECO:0000256" key="2">
    <source>
        <dbReference type="ARBA" id="ARBA00022692"/>
    </source>
</evidence>
<reference evidence="7" key="1">
    <citation type="journal article" date="2023" name="Mol. Biol. Evol.">
        <title>Third-Generation Sequencing Reveals the Adaptive Role of the Epigenome in Three Deep-Sea Polychaetes.</title>
        <authorList>
            <person name="Perez M."/>
            <person name="Aroh O."/>
            <person name="Sun Y."/>
            <person name="Lan Y."/>
            <person name="Juniper S.K."/>
            <person name="Young C.R."/>
            <person name="Angers B."/>
            <person name="Qian P.Y."/>
        </authorList>
    </citation>
    <scope>NUCLEOTIDE SEQUENCE</scope>
    <source>
        <strain evidence="7">R07B-5</strain>
    </source>
</reference>
<gene>
    <name evidence="7" type="ORF">NP493_245g03028</name>
</gene>
<comment type="caution">
    <text evidence="7">The sequence shown here is derived from an EMBL/GenBank/DDBJ whole genome shotgun (WGS) entry which is preliminary data.</text>
</comment>
<sequence length="715" mass="76733">MPHCFADNNCSTTCIDSDTFTCHTGSLFYPLAHACGDSTLPYSPTPSPSTGSDVTYKVKALLEYTITAVGLNVYRLNTSAAVIEVNPGDVIGYSTKRGSGRIGTGPVGEAKPKDRIFNIDTPSVGVPLNSAHSLSVERHLLTAIASRPSVAMLTHAYSTSGEYVVSVNVSSHVAGQWQQAVTATRVSDDVNVTVIVSPEFATTNVSVNFTLQPHSGENLEYTVTFGDGQSLETTDKVFRHKYASRGQYNVTVSVASTHRTSVNSTVITVQDELRDLKIAGRAAAVGDSTSIQLDVSAGSDYVCDFDTGDGRSFQQTYVSTVVHSDTVNHTYDNAGVFTVTVRCHNNVSHAEDHVSVTVLYPIIGLRLTRDGAPQGSPFKVEFTLESGSSPNFTLLFDGTVTSVAYDNATLIGRSDLMMSLPLGVHAVVLKAENAVSSANVTANFTIAVPIANAQSTVNTSWAIMGEPLQFTVQLDAGSGIRITWDFNDSSADASVSTSPTDEWPAGNNRSSLHVFPHPGRFVVNVSVGNSLGEQHFVHEILVYGPVDNMTLSSNSPVMFLSGSGNIELQFVTSGFPPTAATVEFDYGDGDVSGQLSFDINNVYDHRYTKQGVFVVRATVTNRLRMATYETNIVISQAVQDMHVFVRPPGVAVGKQVVVAVTLEKGTDVTLHIDWGEPDGAIVSTPRRGKSVDLTRLQYYCNIYDIHTFPAISKFA</sequence>
<keyword evidence="8" id="KW-1185">Reference proteome</keyword>
<keyword evidence="4" id="KW-1133">Transmembrane helix</keyword>
<protein>
    <recommendedName>
        <fullName evidence="6">PKD domain-containing protein</fullName>
    </recommendedName>
</protein>
<dbReference type="SMART" id="SM00089">
    <property type="entry name" value="PKD"/>
    <property type="match status" value="5"/>
</dbReference>
<dbReference type="PROSITE" id="PS50093">
    <property type="entry name" value="PKD"/>
    <property type="match status" value="4"/>
</dbReference>